<proteinExistence type="predicted"/>
<name>G9PBK6_HYPAI</name>
<evidence type="ECO:0000313" key="2">
    <source>
        <dbReference type="Proteomes" id="UP000005426"/>
    </source>
</evidence>
<sequence>MTLPVMFFLSTTTTTVPTTKLYDAVIPFQFVEYLPVCYFTTLAKLVITRLCFSGQDPYPLSWHGDRIICTRIS</sequence>
<dbReference type="EMBL" id="ABDG02000029">
    <property type="protein sequence ID" value="EHK39749.1"/>
    <property type="molecule type" value="Genomic_DNA"/>
</dbReference>
<dbReference type="Proteomes" id="UP000005426">
    <property type="component" value="Unassembled WGS sequence"/>
</dbReference>
<dbReference type="HOGENOM" id="CLU_2705128_0_0_1"/>
<evidence type="ECO:0000313" key="1">
    <source>
        <dbReference type="EMBL" id="EHK39749.1"/>
    </source>
</evidence>
<gene>
    <name evidence="1" type="ORF">TRIATDRAFT_303047</name>
</gene>
<dbReference type="AlphaFoldDB" id="G9PBK6"/>
<keyword evidence="2" id="KW-1185">Reference proteome</keyword>
<accession>G9PBK6</accession>
<comment type="caution">
    <text evidence="1">The sequence shown here is derived from an EMBL/GenBank/DDBJ whole genome shotgun (WGS) entry which is preliminary data.</text>
</comment>
<reference evidence="1 2" key="1">
    <citation type="journal article" date="2011" name="Genome Biol.">
        <title>Comparative genome sequence analysis underscores mycoparasitism as the ancestral life style of Trichoderma.</title>
        <authorList>
            <person name="Kubicek C.P."/>
            <person name="Herrera-Estrella A."/>
            <person name="Seidl-Seiboth V."/>
            <person name="Martinez D.A."/>
            <person name="Druzhinina I.S."/>
            <person name="Thon M."/>
            <person name="Zeilinger S."/>
            <person name="Casas-Flores S."/>
            <person name="Horwitz B.A."/>
            <person name="Mukherjee P.K."/>
            <person name="Mukherjee M."/>
            <person name="Kredics L."/>
            <person name="Alcaraz L.D."/>
            <person name="Aerts A."/>
            <person name="Antal Z."/>
            <person name="Atanasova L."/>
            <person name="Cervantes-Badillo M.G."/>
            <person name="Challacombe J."/>
            <person name="Chertkov O."/>
            <person name="McCluskey K."/>
            <person name="Coulpier F."/>
            <person name="Deshpande N."/>
            <person name="von Doehren H."/>
            <person name="Ebbole D.J."/>
            <person name="Esquivel-Naranjo E.U."/>
            <person name="Fekete E."/>
            <person name="Flipphi M."/>
            <person name="Glaser F."/>
            <person name="Gomez-Rodriguez E.Y."/>
            <person name="Gruber S."/>
            <person name="Han C."/>
            <person name="Henrissat B."/>
            <person name="Hermosa R."/>
            <person name="Hernandez-Onate M."/>
            <person name="Karaffa L."/>
            <person name="Kosti I."/>
            <person name="Le Crom S."/>
            <person name="Lindquist E."/>
            <person name="Lucas S."/>
            <person name="Luebeck M."/>
            <person name="Luebeck P.S."/>
            <person name="Margeot A."/>
            <person name="Metz B."/>
            <person name="Misra M."/>
            <person name="Nevalainen H."/>
            <person name="Omann M."/>
            <person name="Packer N."/>
            <person name="Perrone G."/>
            <person name="Uresti-Rivera E.E."/>
            <person name="Salamov A."/>
            <person name="Schmoll M."/>
            <person name="Seiboth B."/>
            <person name="Shapiro H."/>
            <person name="Sukno S."/>
            <person name="Tamayo-Ramos J.A."/>
            <person name="Tisch D."/>
            <person name="Wiest A."/>
            <person name="Wilkinson H.H."/>
            <person name="Zhang M."/>
            <person name="Coutinho P.M."/>
            <person name="Kenerley C.M."/>
            <person name="Monte E."/>
            <person name="Baker S.E."/>
            <person name="Grigoriev I.V."/>
        </authorList>
    </citation>
    <scope>NUCLEOTIDE SEQUENCE [LARGE SCALE GENOMIC DNA]</scope>
    <source>
        <strain evidence="2">ATCC 20476 / IMI 206040</strain>
    </source>
</reference>
<organism evidence="1 2">
    <name type="scientific">Hypocrea atroviridis (strain ATCC 20476 / IMI 206040)</name>
    <name type="common">Trichoderma atroviride</name>
    <dbReference type="NCBI Taxonomy" id="452589"/>
    <lineage>
        <taxon>Eukaryota</taxon>
        <taxon>Fungi</taxon>
        <taxon>Dikarya</taxon>
        <taxon>Ascomycota</taxon>
        <taxon>Pezizomycotina</taxon>
        <taxon>Sordariomycetes</taxon>
        <taxon>Hypocreomycetidae</taxon>
        <taxon>Hypocreales</taxon>
        <taxon>Hypocreaceae</taxon>
        <taxon>Trichoderma</taxon>
    </lineage>
</organism>
<protein>
    <submittedName>
        <fullName evidence="1">Uncharacterized protein</fullName>
    </submittedName>
</protein>